<gene>
    <name evidence="5" type="ORF">A0U89_12310</name>
</gene>
<dbReference type="RefSeq" id="WP_070403331.1">
    <property type="nucleotide sequence ID" value="NZ_BJVW01000011.1"/>
</dbReference>
<dbReference type="AlphaFoldDB" id="A0A1D8UVY7"/>
<sequence>MRAQTVQVTPLRQNCTILDDPATNRAIVIDPGGDVPELVRALDGLTVEAILLTHGHLDHAGGADELRRLLSEQQGERVPLIGPDIRDKFLMENIEDQAAAFGLSGFFNAHPDRYTKDGEKLRFLGEEFEVALVPGHTPGHVVFINRANRLAIVGDTLFRGVVGRTDFAYGDHNALIAAIREKLLTLPNNVTVLPGHGMPTTIIEERRNNPFLIS</sequence>
<dbReference type="Pfam" id="PF00753">
    <property type="entry name" value="Lactamase_B"/>
    <property type="match status" value="1"/>
</dbReference>
<name>A0A1D8UVY7_9PROT</name>
<evidence type="ECO:0000256" key="2">
    <source>
        <dbReference type="ARBA" id="ARBA00022723"/>
    </source>
</evidence>
<dbReference type="GO" id="GO:0046872">
    <property type="term" value="F:metal ion binding"/>
    <property type="evidence" value="ECO:0007669"/>
    <property type="project" value="UniProtKB-KW"/>
</dbReference>
<evidence type="ECO:0000256" key="1">
    <source>
        <dbReference type="ARBA" id="ARBA00001947"/>
    </source>
</evidence>
<dbReference type="PANTHER" id="PTHR46233:SF3">
    <property type="entry name" value="HYDROXYACYLGLUTATHIONE HYDROLASE GLOC"/>
    <property type="match status" value="1"/>
</dbReference>
<dbReference type="InterPro" id="IPR051453">
    <property type="entry name" value="MBL_Glyoxalase_II"/>
</dbReference>
<dbReference type="InterPro" id="IPR036866">
    <property type="entry name" value="RibonucZ/Hydroxyglut_hydro"/>
</dbReference>
<dbReference type="PANTHER" id="PTHR46233">
    <property type="entry name" value="HYDROXYACYLGLUTATHIONE HYDROLASE GLOC"/>
    <property type="match status" value="1"/>
</dbReference>
<proteinExistence type="predicted"/>
<keyword evidence="2" id="KW-0479">Metal-binding</keyword>
<dbReference type="InterPro" id="IPR001279">
    <property type="entry name" value="Metallo-B-lactamas"/>
</dbReference>
<accession>A0A1D8UVY7</accession>
<dbReference type="Gene3D" id="3.60.15.10">
    <property type="entry name" value="Ribonuclease Z/Hydroxyacylglutathione hydrolase-like"/>
    <property type="match status" value="1"/>
</dbReference>
<keyword evidence="6" id="KW-1185">Reference proteome</keyword>
<dbReference type="STRING" id="153496.A0U89_12310"/>
<dbReference type="Proteomes" id="UP000179145">
    <property type="component" value="Chromosome"/>
</dbReference>
<dbReference type="KEGG" id="kba:A0U89_12310"/>
<dbReference type="eggNOG" id="COG0491">
    <property type="taxonomic scope" value="Bacteria"/>
</dbReference>
<keyword evidence="3" id="KW-0378">Hydrolase</keyword>
<evidence type="ECO:0000256" key="4">
    <source>
        <dbReference type="ARBA" id="ARBA00022833"/>
    </source>
</evidence>
<organism evidence="5 6">
    <name type="scientific">Kozakia baliensis</name>
    <dbReference type="NCBI Taxonomy" id="153496"/>
    <lineage>
        <taxon>Bacteria</taxon>
        <taxon>Pseudomonadati</taxon>
        <taxon>Pseudomonadota</taxon>
        <taxon>Alphaproteobacteria</taxon>
        <taxon>Acetobacterales</taxon>
        <taxon>Acetobacteraceae</taxon>
        <taxon>Kozakia</taxon>
    </lineage>
</organism>
<evidence type="ECO:0000313" key="6">
    <source>
        <dbReference type="Proteomes" id="UP000179145"/>
    </source>
</evidence>
<dbReference type="EMBL" id="CP014674">
    <property type="protein sequence ID" value="AOX17791.1"/>
    <property type="molecule type" value="Genomic_DNA"/>
</dbReference>
<dbReference type="GO" id="GO:0016787">
    <property type="term" value="F:hydrolase activity"/>
    <property type="evidence" value="ECO:0007669"/>
    <property type="project" value="UniProtKB-KW"/>
</dbReference>
<dbReference type="SMART" id="SM00849">
    <property type="entry name" value="Lactamase_B"/>
    <property type="match status" value="1"/>
</dbReference>
<dbReference type="SUPFAM" id="SSF56281">
    <property type="entry name" value="Metallo-hydrolase/oxidoreductase"/>
    <property type="match status" value="1"/>
</dbReference>
<reference evidence="5 6" key="1">
    <citation type="journal article" date="2016" name="Microb. Cell Fact.">
        <title>Dissection of exopolysaccharide biosynthesis in Kozakia baliensis.</title>
        <authorList>
            <person name="Brandt J.U."/>
            <person name="Jakob F."/>
            <person name="Behr J."/>
            <person name="Geissler A.J."/>
            <person name="Vogel R.F."/>
        </authorList>
    </citation>
    <scope>NUCLEOTIDE SEQUENCE [LARGE SCALE GENOMIC DNA]</scope>
    <source>
        <strain evidence="5 6">DSM 14400</strain>
    </source>
</reference>
<evidence type="ECO:0000256" key="3">
    <source>
        <dbReference type="ARBA" id="ARBA00022801"/>
    </source>
</evidence>
<comment type="cofactor">
    <cofactor evidence="1">
        <name>Zn(2+)</name>
        <dbReference type="ChEBI" id="CHEBI:29105"/>
    </cofactor>
</comment>
<keyword evidence="4" id="KW-0862">Zinc</keyword>
<evidence type="ECO:0000313" key="5">
    <source>
        <dbReference type="EMBL" id="AOX17791.1"/>
    </source>
</evidence>
<protein>
    <submittedName>
        <fullName evidence="5">Uncharacterized protein</fullName>
    </submittedName>
</protein>